<keyword evidence="1" id="KW-0862">Zinc</keyword>
<dbReference type="PANTHER" id="PTHR47035:SF3">
    <property type="entry name" value="OS11G0150450 PROTEIN"/>
    <property type="match status" value="1"/>
</dbReference>
<evidence type="ECO:0000256" key="1">
    <source>
        <dbReference type="PROSITE-ProRule" id="PRU00175"/>
    </source>
</evidence>
<keyword evidence="1" id="KW-0863">Zinc-finger</keyword>
<dbReference type="PROSITE" id="PS50089">
    <property type="entry name" value="ZF_RING_2"/>
    <property type="match status" value="1"/>
</dbReference>
<evidence type="ECO:0000313" key="3">
    <source>
        <dbReference type="EMBL" id="KAG6479925.1"/>
    </source>
</evidence>
<name>A0A8J5F4X9_ZINOF</name>
<keyword evidence="4" id="KW-1185">Reference proteome</keyword>
<dbReference type="EMBL" id="JACMSC010000017">
    <property type="protein sequence ID" value="KAG6479925.1"/>
    <property type="molecule type" value="Genomic_DNA"/>
</dbReference>
<dbReference type="Pfam" id="PF13639">
    <property type="entry name" value="zf-RING_2"/>
    <property type="match status" value="1"/>
</dbReference>
<protein>
    <recommendedName>
        <fullName evidence="2">RING-type domain-containing protein</fullName>
    </recommendedName>
</protein>
<evidence type="ECO:0000259" key="2">
    <source>
        <dbReference type="PROSITE" id="PS50089"/>
    </source>
</evidence>
<dbReference type="GO" id="GO:0008270">
    <property type="term" value="F:zinc ion binding"/>
    <property type="evidence" value="ECO:0007669"/>
    <property type="project" value="UniProtKB-KW"/>
</dbReference>
<accession>A0A8J5F4X9</accession>
<dbReference type="AlphaFoldDB" id="A0A8J5F4X9"/>
<gene>
    <name evidence="3" type="ORF">ZIOFF_063401</name>
</gene>
<dbReference type="InterPro" id="IPR001841">
    <property type="entry name" value="Znf_RING"/>
</dbReference>
<dbReference type="Gene3D" id="3.30.40.10">
    <property type="entry name" value="Zinc/RING finger domain, C3HC4 (zinc finger)"/>
    <property type="match status" value="1"/>
</dbReference>
<organism evidence="3 4">
    <name type="scientific">Zingiber officinale</name>
    <name type="common">Ginger</name>
    <name type="synonym">Amomum zingiber</name>
    <dbReference type="NCBI Taxonomy" id="94328"/>
    <lineage>
        <taxon>Eukaryota</taxon>
        <taxon>Viridiplantae</taxon>
        <taxon>Streptophyta</taxon>
        <taxon>Embryophyta</taxon>
        <taxon>Tracheophyta</taxon>
        <taxon>Spermatophyta</taxon>
        <taxon>Magnoliopsida</taxon>
        <taxon>Liliopsida</taxon>
        <taxon>Zingiberales</taxon>
        <taxon>Zingiberaceae</taxon>
        <taxon>Zingiber</taxon>
    </lineage>
</organism>
<dbReference type="Proteomes" id="UP000734854">
    <property type="component" value="Unassembled WGS sequence"/>
</dbReference>
<keyword evidence="1" id="KW-0479">Metal-binding</keyword>
<feature type="domain" description="RING-type" evidence="2">
    <location>
        <begin position="107"/>
        <end position="147"/>
    </location>
</feature>
<dbReference type="InterPro" id="IPR053070">
    <property type="entry name" value="RING-type_E3_ubiquitin-ligase"/>
</dbReference>
<dbReference type="InterPro" id="IPR013083">
    <property type="entry name" value="Znf_RING/FYVE/PHD"/>
</dbReference>
<dbReference type="SUPFAM" id="SSF57850">
    <property type="entry name" value="RING/U-box"/>
    <property type="match status" value="1"/>
</dbReference>
<reference evidence="3 4" key="1">
    <citation type="submission" date="2020-08" db="EMBL/GenBank/DDBJ databases">
        <title>Plant Genome Project.</title>
        <authorList>
            <person name="Zhang R.-G."/>
        </authorList>
    </citation>
    <scope>NUCLEOTIDE SEQUENCE [LARGE SCALE GENOMIC DNA]</scope>
    <source>
        <tissue evidence="3">Rhizome</tissue>
    </source>
</reference>
<sequence>MSLICTMFEVFVCTRLICARIHLRNSRMSLAADIARSDLAIVGSFAYGGQRHDQLTIYVDRDELLGAEGSAAVAAAILAGWFAQERKGVDKAHGYFRRSGYQNPWAMCLVDYQEKDVLRILPFCRHTFHVVCVDIWLKQHSTCPACRISLRDSPDRKRLMEPSTAQLQDPFLHQKLLFRIHASLSSQTPVFLLVEET</sequence>
<dbReference type="PANTHER" id="PTHR47035">
    <property type="entry name" value="OS11G0150450 PROTEIN"/>
    <property type="match status" value="1"/>
</dbReference>
<proteinExistence type="predicted"/>
<evidence type="ECO:0000313" key="4">
    <source>
        <dbReference type="Proteomes" id="UP000734854"/>
    </source>
</evidence>
<comment type="caution">
    <text evidence="3">The sequence shown here is derived from an EMBL/GenBank/DDBJ whole genome shotgun (WGS) entry which is preliminary data.</text>
</comment>